<organism evidence="9 10">
    <name type="scientific">Paenibacillus gallinarum</name>
    <dbReference type="NCBI Taxonomy" id="2762232"/>
    <lineage>
        <taxon>Bacteria</taxon>
        <taxon>Bacillati</taxon>
        <taxon>Bacillota</taxon>
        <taxon>Bacilli</taxon>
        <taxon>Bacillales</taxon>
        <taxon>Paenibacillaceae</taxon>
        <taxon>Paenibacillus</taxon>
    </lineage>
</organism>
<name>A0ABR8STQ6_9BACL</name>
<feature type="transmembrane region" description="Helical" evidence="7">
    <location>
        <begin position="403"/>
        <end position="433"/>
    </location>
</feature>
<accession>A0ABR8STQ6</accession>
<feature type="transmembrane region" description="Helical" evidence="7">
    <location>
        <begin position="475"/>
        <end position="495"/>
    </location>
</feature>
<comment type="subcellular location">
    <subcellularLocation>
        <location evidence="1">Cell membrane</location>
        <topology evidence="1">Multi-pass membrane protein</topology>
    </subcellularLocation>
</comment>
<feature type="domain" description="Integral membrane bound transporter" evidence="8">
    <location>
        <begin position="365"/>
        <end position="489"/>
    </location>
</feature>
<evidence type="ECO:0000313" key="9">
    <source>
        <dbReference type="EMBL" id="MBD7966795.1"/>
    </source>
</evidence>
<proteinExistence type="inferred from homology"/>
<sequence>MDLNKQSIPKTRTYIAQHLKKAFRINKVPVPWGPAVIAGLSTGIPLLTGIILHEPGLGMLATTGAFVNVYMRDETARQRFVKLSCILLGLAFSIMLGTLAAPSLLASAAAISFIGAAATFLCGITGVLLPAGYMFVLVCGMAISLPADPGLFAYRGLIVLLGGIPALLLCMIPLAFHRYGPEKRMLSSLYQKLATMLESLNTSDYPLLRLETGELLQQTKKKIYKSMISRRKENLSLQQIYKITEAADQLFWAIVSIEDQQISVPAAYPRMLRTIARTLPKRSSTLTVDRQVIGKIKEEDHFKPGLQEAFLYMMEAIKNPSPKLEVSTRSLKEAIGTRWSIRGLYHYTTIFSASTKMGLLVLVSYGVASMIQAPHPSWVPIGCASVLIAATATASIYRGIQLMIGTCLGGLLASLLLFLEPTSLVVVLTVAFMQFIIKTLAAKNYALAAVFITPISLLLVSLAHPVDSPLAFVNVRIIDILLGCSLGLAGMLVLSPHSASKRLDRTFAAALDAQAKLIKTYAKNQHNQEIKVLSNIVLRSLKRTSTLYDQAFNEITHRPYHVEEDFPILIRVQKVGYLTIHMIRNEQLKEKKEELLACSELLTHMSAYFKTTPISYKGRIKLNQNLGVSSLLEDKSIPLFTAVMDLYQEILAAETNMNSTH</sequence>
<evidence type="ECO:0000256" key="6">
    <source>
        <dbReference type="ARBA" id="ARBA00043993"/>
    </source>
</evidence>
<feature type="transmembrane region" description="Helical" evidence="7">
    <location>
        <begin position="153"/>
        <end position="176"/>
    </location>
</feature>
<dbReference type="EMBL" id="JACSQL010000001">
    <property type="protein sequence ID" value="MBD7966795.1"/>
    <property type="molecule type" value="Genomic_DNA"/>
</dbReference>
<keyword evidence="4 7" id="KW-1133">Transmembrane helix</keyword>
<evidence type="ECO:0000256" key="3">
    <source>
        <dbReference type="ARBA" id="ARBA00022692"/>
    </source>
</evidence>
<gene>
    <name evidence="9" type="ORF">H9647_01840</name>
</gene>
<keyword evidence="5 7" id="KW-0472">Membrane</keyword>
<keyword evidence="3 7" id="KW-0812">Transmembrane</keyword>
<dbReference type="Pfam" id="PF13515">
    <property type="entry name" value="FUSC_2"/>
    <property type="match status" value="1"/>
</dbReference>
<evidence type="ECO:0000256" key="7">
    <source>
        <dbReference type="SAM" id="Phobius"/>
    </source>
</evidence>
<feature type="transmembrane region" description="Helical" evidence="7">
    <location>
        <begin position="80"/>
        <end position="99"/>
    </location>
</feature>
<evidence type="ECO:0000256" key="4">
    <source>
        <dbReference type="ARBA" id="ARBA00022989"/>
    </source>
</evidence>
<comment type="caution">
    <text evidence="9">The sequence shown here is derived from an EMBL/GenBank/DDBJ whole genome shotgun (WGS) entry which is preliminary data.</text>
</comment>
<reference evidence="9 10" key="1">
    <citation type="submission" date="2020-08" db="EMBL/GenBank/DDBJ databases">
        <title>A Genomic Blueprint of the Chicken Gut Microbiome.</title>
        <authorList>
            <person name="Gilroy R."/>
            <person name="Ravi A."/>
            <person name="Getino M."/>
            <person name="Pursley I."/>
            <person name="Horton D.L."/>
            <person name="Alikhan N.-F."/>
            <person name="Baker D."/>
            <person name="Gharbi K."/>
            <person name="Hall N."/>
            <person name="Watson M."/>
            <person name="Adriaenssens E.M."/>
            <person name="Foster-Nyarko E."/>
            <person name="Jarju S."/>
            <person name="Secka A."/>
            <person name="Antonio M."/>
            <person name="Oren A."/>
            <person name="Chaudhuri R."/>
            <person name="La Ragione R.M."/>
            <person name="Hildebrand F."/>
            <person name="Pallen M.J."/>
        </authorList>
    </citation>
    <scope>NUCLEOTIDE SEQUENCE [LARGE SCALE GENOMIC DNA]</scope>
    <source>
        <strain evidence="9 10">Sa2BVA9</strain>
    </source>
</reference>
<evidence type="ECO:0000256" key="1">
    <source>
        <dbReference type="ARBA" id="ARBA00004651"/>
    </source>
</evidence>
<dbReference type="PANTHER" id="PTHR30509:SF9">
    <property type="entry name" value="MULTIDRUG RESISTANCE PROTEIN MDTO"/>
    <property type="match status" value="1"/>
</dbReference>
<keyword evidence="10" id="KW-1185">Reference proteome</keyword>
<feature type="transmembrane region" description="Helical" evidence="7">
    <location>
        <begin position="445"/>
        <end position="463"/>
    </location>
</feature>
<evidence type="ECO:0000256" key="2">
    <source>
        <dbReference type="ARBA" id="ARBA00022475"/>
    </source>
</evidence>
<dbReference type="RefSeq" id="WP_191797650.1">
    <property type="nucleotide sequence ID" value="NZ_JACSQL010000001.1"/>
</dbReference>
<dbReference type="Proteomes" id="UP000608071">
    <property type="component" value="Unassembled WGS sequence"/>
</dbReference>
<evidence type="ECO:0000259" key="8">
    <source>
        <dbReference type="Pfam" id="PF13515"/>
    </source>
</evidence>
<evidence type="ECO:0000256" key="5">
    <source>
        <dbReference type="ARBA" id="ARBA00023136"/>
    </source>
</evidence>
<dbReference type="InterPro" id="IPR049453">
    <property type="entry name" value="Memb_transporter_dom"/>
</dbReference>
<keyword evidence="2" id="KW-1003">Cell membrane</keyword>
<dbReference type="PANTHER" id="PTHR30509">
    <property type="entry name" value="P-HYDROXYBENZOIC ACID EFFLUX PUMP SUBUNIT-RELATED"/>
    <property type="match status" value="1"/>
</dbReference>
<comment type="similarity">
    <text evidence="6">Belongs to the YccS/YhfK family.</text>
</comment>
<evidence type="ECO:0000313" key="10">
    <source>
        <dbReference type="Proteomes" id="UP000608071"/>
    </source>
</evidence>
<protein>
    <submittedName>
        <fullName evidence="9">FUSC family protein</fullName>
    </submittedName>
</protein>
<feature type="transmembrane region" description="Helical" evidence="7">
    <location>
        <begin position="378"/>
        <end position="397"/>
    </location>
</feature>